<comment type="caution">
    <text evidence="1">The sequence shown here is derived from an EMBL/GenBank/DDBJ whole genome shotgun (WGS) entry which is preliminary data.</text>
</comment>
<accession>A0A8S9GR69</accession>
<dbReference type="EMBL" id="QGKY02001925">
    <property type="protein sequence ID" value="KAF2546322.1"/>
    <property type="molecule type" value="Genomic_DNA"/>
</dbReference>
<gene>
    <name evidence="2" type="ORF">F2Q68_00015410</name>
    <name evidence="1" type="ORF">F2Q70_00021725</name>
</gene>
<evidence type="ECO:0000313" key="1">
    <source>
        <dbReference type="EMBL" id="KAF2546322.1"/>
    </source>
</evidence>
<dbReference type="AlphaFoldDB" id="A0A8S9GR69"/>
<sequence>MYVLLSFLGFPEEHPQHVGKVNLLEWLVQGYPENSFNEKQITDKFEYDNRNTDKPSSVIAQLPHMHAVGSLRSDRARAKLGRYVAIELEPNLGRHVATERSFRSVAT</sequence>
<protein>
    <submittedName>
        <fullName evidence="1">Uncharacterized protein</fullName>
    </submittedName>
</protein>
<reference evidence="1" key="1">
    <citation type="submission" date="2019-12" db="EMBL/GenBank/DDBJ databases">
        <title>Genome sequencing and annotation of Brassica cretica.</title>
        <authorList>
            <person name="Studholme D.J."/>
            <person name="Sarris P.F."/>
        </authorList>
    </citation>
    <scope>NUCLEOTIDE SEQUENCE</scope>
    <source>
        <strain evidence="2">PFS-001/15</strain>
        <strain evidence="1">PFS-102/07</strain>
        <tissue evidence="1">Leaf</tissue>
    </source>
</reference>
<name>A0A8S9GR69_BRACR</name>
<proteinExistence type="predicted"/>
<evidence type="ECO:0000313" key="2">
    <source>
        <dbReference type="EMBL" id="KAF2558480.1"/>
    </source>
</evidence>
<organism evidence="1">
    <name type="scientific">Brassica cretica</name>
    <name type="common">Mustard</name>
    <dbReference type="NCBI Taxonomy" id="69181"/>
    <lineage>
        <taxon>Eukaryota</taxon>
        <taxon>Viridiplantae</taxon>
        <taxon>Streptophyta</taxon>
        <taxon>Embryophyta</taxon>
        <taxon>Tracheophyta</taxon>
        <taxon>Spermatophyta</taxon>
        <taxon>Magnoliopsida</taxon>
        <taxon>eudicotyledons</taxon>
        <taxon>Gunneridae</taxon>
        <taxon>Pentapetalae</taxon>
        <taxon>rosids</taxon>
        <taxon>malvids</taxon>
        <taxon>Brassicales</taxon>
        <taxon>Brassicaceae</taxon>
        <taxon>Brassiceae</taxon>
        <taxon>Brassica</taxon>
    </lineage>
</organism>
<dbReference type="Proteomes" id="UP000712281">
    <property type="component" value="Unassembled WGS sequence"/>
</dbReference>
<dbReference type="EMBL" id="QGKW02001940">
    <property type="protein sequence ID" value="KAF2558480.1"/>
    <property type="molecule type" value="Genomic_DNA"/>
</dbReference>